<protein>
    <submittedName>
        <fullName evidence="8">FAD/NAD(P)-binding domain-containing protein</fullName>
    </submittedName>
</protein>
<dbReference type="InterPro" id="IPR036188">
    <property type="entry name" value="FAD/NAD-bd_sf"/>
</dbReference>
<comment type="caution">
    <text evidence="8">The sequence shown here is derived from an EMBL/GenBank/DDBJ whole genome shotgun (WGS) entry which is preliminary data.</text>
</comment>
<organism evidence="8 9">
    <name type="scientific">Roridomyces roridus</name>
    <dbReference type="NCBI Taxonomy" id="1738132"/>
    <lineage>
        <taxon>Eukaryota</taxon>
        <taxon>Fungi</taxon>
        <taxon>Dikarya</taxon>
        <taxon>Basidiomycota</taxon>
        <taxon>Agaricomycotina</taxon>
        <taxon>Agaricomycetes</taxon>
        <taxon>Agaricomycetidae</taxon>
        <taxon>Agaricales</taxon>
        <taxon>Marasmiineae</taxon>
        <taxon>Mycenaceae</taxon>
        <taxon>Roridomyces</taxon>
    </lineage>
</organism>
<keyword evidence="4" id="KW-0560">Oxidoreductase</keyword>
<dbReference type="PANTHER" id="PTHR13789">
    <property type="entry name" value="MONOOXYGENASE"/>
    <property type="match status" value="1"/>
</dbReference>
<dbReference type="Pfam" id="PF01494">
    <property type="entry name" value="FAD_binding_3"/>
    <property type="match status" value="1"/>
</dbReference>
<evidence type="ECO:0000313" key="9">
    <source>
        <dbReference type="Proteomes" id="UP001221142"/>
    </source>
</evidence>
<evidence type="ECO:0000256" key="1">
    <source>
        <dbReference type="ARBA" id="ARBA00007992"/>
    </source>
</evidence>
<keyword evidence="6" id="KW-0812">Transmembrane</keyword>
<evidence type="ECO:0000256" key="5">
    <source>
        <dbReference type="ARBA" id="ARBA00023033"/>
    </source>
</evidence>
<dbReference type="Gene3D" id="3.50.50.60">
    <property type="entry name" value="FAD/NAD(P)-binding domain"/>
    <property type="match status" value="1"/>
</dbReference>
<reference evidence="8" key="1">
    <citation type="submission" date="2023-03" db="EMBL/GenBank/DDBJ databases">
        <title>Massive genome expansion in bonnet fungi (Mycena s.s.) driven by repeated elements and novel gene families across ecological guilds.</title>
        <authorList>
            <consortium name="Lawrence Berkeley National Laboratory"/>
            <person name="Harder C.B."/>
            <person name="Miyauchi S."/>
            <person name="Viragh M."/>
            <person name="Kuo A."/>
            <person name="Thoen E."/>
            <person name="Andreopoulos B."/>
            <person name="Lu D."/>
            <person name="Skrede I."/>
            <person name="Drula E."/>
            <person name="Henrissat B."/>
            <person name="Morin E."/>
            <person name="Kohler A."/>
            <person name="Barry K."/>
            <person name="LaButti K."/>
            <person name="Morin E."/>
            <person name="Salamov A."/>
            <person name="Lipzen A."/>
            <person name="Mereny Z."/>
            <person name="Hegedus B."/>
            <person name="Baldrian P."/>
            <person name="Stursova M."/>
            <person name="Weitz H."/>
            <person name="Taylor A."/>
            <person name="Grigoriev I.V."/>
            <person name="Nagy L.G."/>
            <person name="Martin F."/>
            <person name="Kauserud H."/>
        </authorList>
    </citation>
    <scope>NUCLEOTIDE SEQUENCE</scope>
    <source>
        <strain evidence="8">9284</strain>
    </source>
</reference>
<dbReference type="EMBL" id="JARKIF010000003">
    <property type="protein sequence ID" value="KAJ7643530.1"/>
    <property type="molecule type" value="Genomic_DNA"/>
</dbReference>
<dbReference type="PRINTS" id="PR00420">
    <property type="entry name" value="RNGMNOXGNASE"/>
</dbReference>
<keyword evidence="3" id="KW-0274">FAD</keyword>
<evidence type="ECO:0000259" key="7">
    <source>
        <dbReference type="Pfam" id="PF01494"/>
    </source>
</evidence>
<evidence type="ECO:0000256" key="4">
    <source>
        <dbReference type="ARBA" id="ARBA00023002"/>
    </source>
</evidence>
<keyword evidence="5" id="KW-0503">Monooxygenase</keyword>
<sequence length="427" mass="46308">MGPPDAEHNSSTGALSAIVVGAGLVGFAAAVALRRQGHRVTIYESSSFSTELGAGLAIPSNTLRCLIGLGCVVANLDSVDNLCFTSMAYDGTAGMKSDSSDYEGQYGTPWVMAHRVDLHNELRRLAIGPDGTGPPAVLHLVHRVVSCDVNAGSITLADGSVQSADLIIGADGIRSTIRRFVLGEEITIPPSGTAGFRWLTHATALDPYPELDWIVKNPPMGARVISAPITPQGVPKADMDYRTIVIYACRGGSLVNVLAIHEDSRHQDSVAWNAPITREALLDFFGDYHPRFKRLLELAEDVHVWQMRVVPPLRTWVNGRVGIMGDAAHASLPTLGQGFGMGLEDAVALGVLLPSGTAPEEIPDRLQVYERLRKERAEYVSKESFDQQKMAEKRGVYLRSREMRDKVMGYDVKKEAEWLLAGILGQK</sequence>
<dbReference type="SUPFAM" id="SSF51905">
    <property type="entry name" value="FAD/NAD(P)-binding domain"/>
    <property type="match status" value="1"/>
</dbReference>
<dbReference type="InterPro" id="IPR002938">
    <property type="entry name" value="FAD-bd"/>
</dbReference>
<dbReference type="GO" id="GO:0004497">
    <property type="term" value="F:monooxygenase activity"/>
    <property type="evidence" value="ECO:0007669"/>
    <property type="project" value="UniProtKB-KW"/>
</dbReference>
<dbReference type="Pfam" id="PF13450">
    <property type="entry name" value="NAD_binding_8"/>
    <property type="match status" value="1"/>
</dbReference>
<evidence type="ECO:0000256" key="2">
    <source>
        <dbReference type="ARBA" id="ARBA00022630"/>
    </source>
</evidence>
<keyword evidence="2" id="KW-0285">Flavoprotein</keyword>
<gene>
    <name evidence="8" type="ORF">FB45DRAFT_823285</name>
</gene>
<name>A0AAD7FU13_9AGAR</name>
<evidence type="ECO:0000256" key="6">
    <source>
        <dbReference type="SAM" id="Phobius"/>
    </source>
</evidence>
<keyword evidence="9" id="KW-1185">Reference proteome</keyword>
<keyword evidence="6" id="KW-0472">Membrane</keyword>
<evidence type="ECO:0000313" key="8">
    <source>
        <dbReference type="EMBL" id="KAJ7643530.1"/>
    </source>
</evidence>
<dbReference type="Proteomes" id="UP001221142">
    <property type="component" value="Unassembled WGS sequence"/>
</dbReference>
<dbReference type="GO" id="GO:0071949">
    <property type="term" value="F:FAD binding"/>
    <property type="evidence" value="ECO:0007669"/>
    <property type="project" value="InterPro"/>
</dbReference>
<dbReference type="AlphaFoldDB" id="A0AAD7FU13"/>
<proteinExistence type="inferred from homology"/>
<dbReference type="PANTHER" id="PTHR13789:SF314">
    <property type="entry name" value="FAD-BINDING DOMAIN-CONTAINING PROTEIN"/>
    <property type="match status" value="1"/>
</dbReference>
<accession>A0AAD7FU13</accession>
<keyword evidence="6" id="KW-1133">Transmembrane helix</keyword>
<evidence type="ECO:0000256" key="3">
    <source>
        <dbReference type="ARBA" id="ARBA00022827"/>
    </source>
</evidence>
<feature type="transmembrane region" description="Helical" evidence="6">
    <location>
        <begin position="12"/>
        <end position="33"/>
    </location>
</feature>
<feature type="domain" description="FAD-binding" evidence="7">
    <location>
        <begin position="303"/>
        <end position="382"/>
    </location>
</feature>
<comment type="similarity">
    <text evidence="1">Belongs to the paxM FAD-dependent monooxygenase family.</text>
</comment>
<dbReference type="InterPro" id="IPR050493">
    <property type="entry name" value="FAD-dep_Monooxygenase_BioMet"/>
</dbReference>
<dbReference type="SUPFAM" id="SSF54373">
    <property type="entry name" value="FAD-linked reductases, C-terminal domain"/>
    <property type="match status" value="1"/>
</dbReference>